<keyword evidence="3" id="KW-1185">Reference proteome</keyword>
<organism evidence="2 3">
    <name type="scientific">Streptantibioticus silvisoli</name>
    <dbReference type="NCBI Taxonomy" id="2705255"/>
    <lineage>
        <taxon>Bacteria</taxon>
        <taxon>Bacillati</taxon>
        <taxon>Actinomycetota</taxon>
        <taxon>Actinomycetes</taxon>
        <taxon>Kitasatosporales</taxon>
        <taxon>Streptomycetaceae</taxon>
        <taxon>Streptantibioticus</taxon>
    </lineage>
</organism>
<evidence type="ECO:0000313" key="3">
    <source>
        <dbReference type="Proteomes" id="UP001156398"/>
    </source>
</evidence>
<sequence>MPSPHLSERTGRTAVDDRTADDDRTGPVLDHISRKQRSATLIAGGYFESAGGIGDFSLNSFALGHELGAGVRYRHRGNKVLFDVIHNDLGMACGTDACSVTAAPAAIDLAPLTAAAATAGVTFTVTRERTLRNRAARSMKEWLKNPSAEPRFVRDGDDIHYRSRQYEKVLAGVVKDNYVVPRCPLIVNEYFVKYFARLRQYADCARAYVIDINSFADKDKVTKGAEIYLRNHAAPTDEIILVFADPSCTNVVEMALSARDF</sequence>
<evidence type="ECO:0000313" key="2">
    <source>
        <dbReference type="EMBL" id="MDI5966941.1"/>
    </source>
</evidence>
<proteinExistence type="predicted"/>
<comment type="caution">
    <text evidence="2">The sequence shown here is derived from an EMBL/GenBank/DDBJ whole genome shotgun (WGS) entry which is preliminary data.</text>
</comment>
<feature type="compositionally biased region" description="Basic and acidic residues" evidence="1">
    <location>
        <begin position="1"/>
        <end position="25"/>
    </location>
</feature>
<dbReference type="RefSeq" id="WP_271323631.1">
    <property type="nucleotide sequence ID" value="NZ_JAAGKO020000065.1"/>
</dbReference>
<reference evidence="2 3" key="1">
    <citation type="submission" date="2023-05" db="EMBL/GenBank/DDBJ databases">
        <title>Streptantibioticus silvisoli sp. nov., acidotolerant actinomycetes 1 from pine litter.</title>
        <authorList>
            <person name="Swiecimska M."/>
            <person name="Golinska P."/>
            <person name="Sangal V."/>
            <person name="Wachnowicz B."/>
            <person name="Goodfellow M."/>
        </authorList>
    </citation>
    <scope>NUCLEOTIDE SEQUENCE [LARGE SCALE GENOMIC DNA]</scope>
    <source>
        <strain evidence="2 3">SL54</strain>
    </source>
</reference>
<evidence type="ECO:0000256" key="1">
    <source>
        <dbReference type="SAM" id="MobiDB-lite"/>
    </source>
</evidence>
<feature type="region of interest" description="Disordered" evidence="1">
    <location>
        <begin position="1"/>
        <end position="30"/>
    </location>
</feature>
<name>A0ABT6W857_9ACTN</name>
<gene>
    <name evidence="2" type="ORF">POF43_030140</name>
</gene>
<dbReference type="Proteomes" id="UP001156398">
    <property type="component" value="Unassembled WGS sequence"/>
</dbReference>
<protein>
    <submittedName>
        <fullName evidence="2">Uncharacterized protein</fullName>
    </submittedName>
</protein>
<accession>A0ABT6W857</accession>
<dbReference type="EMBL" id="JAAGKO020000065">
    <property type="protein sequence ID" value="MDI5966941.1"/>
    <property type="molecule type" value="Genomic_DNA"/>
</dbReference>